<reference evidence="2 3" key="1">
    <citation type="submission" date="2020-10" db="EMBL/GenBank/DDBJ databases">
        <authorList>
            <person name="Peeters C."/>
        </authorList>
    </citation>
    <scope>NUCLEOTIDE SEQUENCE [LARGE SCALE GENOMIC DNA]</scope>
    <source>
        <strain evidence="2 3">LMG 27952</strain>
    </source>
</reference>
<keyword evidence="1" id="KW-0812">Transmembrane</keyword>
<proteinExistence type="predicted"/>
<keyword evidence="1" id="KW-0472">Membrane</keyword>
<feature type="transmembrane region" description="Helical" evidence="1">
    <location>
        <begin position="97"/>
        <end position="117"/>
    </location>
</feature>
<dbReference type="RefSeq" id="WP_236596681.1">
    <property type="nucleotide sequence ID" value="NZ_CAJHCQ010000002.1"/>
</dbReference>
<dbReference type="Pfam" id="PF11742">
    <property type="entry name" value="DUF3302"/>
    <property type="match status" value="1"/>
</dbReference>
<dbReference type="InterPro" id="IPR011223">
    <property type="entry name" value="UCP028770"/>
</dbReference>
<evidence type="ECO:0000256" key="1">
    <source>
        <dbReference type="SAM" id="Phobius"/>
    </source>
</evidence>
<dbReference type="Proteomes" id="UP000656319">
    <property type="component" value="Unassembled WGS sequence"/>
</dbReference>
<keyword evidence="1" id="KW-1133">Transmembrane helix</keyword>
<comment type="caution">
    <text evidence="2">The sequence shown here is derived from an EMBL/GenBank/DDBJ whole genome shotgun (WGS) entry which is preliminary data.</text>
</comment>
<keyword evidence="3" id="KW-1185">Reference proteome</keyword>
<organism evidence="2 3">
    <name type="scientific">Paraburkholderia hiiakae</name>
    <dbReference type="NCBI Taxonomy" id="1081782"/>
    <lineage>
        <taxon>Bacteria</taxon>
        <taxon>Pseudomonadati</taxon>
        <taxon>Pseudomonadota</taxon>
        <taxon>Betaproteobacteria</taxon>
        <taxon>Burkholderiales</taxon>
        <taxon>Burkholderiaceae</taxon>
        <taxon>Paraburkholderia</taxon>
    </lineage>
</organism>
<sequence>MKLESKQMECMAEHPRIVNVLVRSGRYLAASGALLALSTPTFASVSRGTLEHAADFMSWVVLAVVPVAGIYVFWILHILPERVARKKQHPQMEAIHALCLLSLFFGGLLWPLAWLWAHTKPVFYRAAYGTDRLPPDDADAHATPGCAHEPVCAIANEKDKV</sequence>
<evidence type="ECO:0000313" key="3">
    <source>
        <dbReference type="Proteomes" id="UP000656319"/>
    </source>
</evidence>
<gene>
    <name evidence="2" type="ORF">LMG27952_00809</name>
</gene>
<accession>A0ABM8NCB8</accession>
<name>A0ABM8NCB8_9BURK</name>
<dbReference type="EMBL" id="CAJHCQ010000002">
    <property type="protein sequence ID" value="CAD6517150.1"/>
    <property type="molecule type" value="Genomic_DNA"/>
</dbReference>
<protein>
    <recommendedName>
        <fullName evidence="4">DUF3302 domain-containing protein</fullName>
    </recommendedName>
</protein>
<evidence type="ECO:0008006" key="4">
    <source>
        <dbReference type="Google" id="ProtNLM"/>
    </source>
</evidence>
<feature type="transmembrane region" description="Helical" evidence="1">
    <location>
        <begin position="59"/>
        <end position="76"/>
    </location>
</feature>
<evidence type="ECO:0000313" key="2">
    <source>
        <dbReference type="EMBL" id="CAD6517150.1"/>
    </source>
</evidence>